<dbReference type="GO" id="GO:0016020">
    <property type="term" value="C:membrane"/>
    <property type="evidence" value="ECO:0007669"/>
    <property type="project" value="UniProtKB-SubCell"/>
</dbReference>
<dbReference type="PANTHER" id="PTHR23320:SF165">
    <property type="entry name" value="MARVEL DOMAIN-CONTAINING PROTEIN"/>
    <property type="match status" value="1"/>
</dbReference>
<dbReference type="AlphaFoldDB" id="T1J7M2"/>
<evidence type="ECO:0000256" key="3">
    <source>
        <dbReference type="ARBA" id="ARBA00022692"/>
    </source>
</evidence>
<feature type="transmembrane region" description="Helical" evidence="6">
    <location>
        <begin position="123"/>
        <end position="143"/>
    </location>
</feature>
<protein>
    <recommendedName>
        <fullName evidence="9">MARVEL domain-containing protein</fullName>
    </recommendedName>
</protein>
<evidence type="ECO:0000256" key="4">
    <source>
        <dbReference type="ARBA" id="ARBA00022989"/>
    </source>
</evidence>
<feature type="transmembrane region" description="Helical" evidence="6">
    <location>
        <begin position="55"/>
        <end position="76"/>
    </location>
</feature>
<name>T1J7M2_STRMM</name>
<dbReference type="InterPro" id="IPR030417">
    <property type="entry name" value="MS4A"/>
</dbReference>
<accession>T1J7M2</accession>
<sequence length="184" mass="19581">MDHLDSPYRPVPANERMSPHYKGKTVQRLGVGHTLLALMSVGLQVALFIVKSPGYQVGTGFWAGFLFLVAGITAFLSASDSRRRPPAIAFLIASLVAASAAIAMLLIALNYALGYKPIKGEDWSVKLILMATLTVLGIAELLISIISIQLVFKGLCHCCVAVQQALETEAGVAESPKSMSPIAD</sequence>
<reference evidence="8" key="1">
    <citation type="submission" date="2011-05" db="EMBL/GenBank/DDBJ databases">
        <authorList>
            <person name="Richards S.R."/>
            <person name="Qu J."/>
            <person name="Jiang H."/>
            <person name="Jhangiani S.N."/>
            <person name="Agravi P."/>
            <person name="Goodspeed R."/>
            <person name="Gross S."/>
            <person name="Mandapat C."/>
            <person name="Jackson L."/>
            <person name="Mathew T."/>
            <person name="Pu L."/>
            <person name="Thornton R."/>
            <person name="Saada N."/>
            <person name="Wilczek-Boney K.B."/>
            <person name="Lee S."/>
            <person name="Kovar C."/>
            <person name="Wu Y."/>
            <person name="Scherer S.E."/>
            <person name="Worley K.C."/>
            <person name="Muzny D.M."/>
            <person name="Gibbs R."/>
        </authorList>
    </citation>
    <scope>NUCLEOTIDE SEQUENCE</scope>
    <source>
        <strain evidence="8">Brora</strain>
    </source>
</reference>
<evidence type="ECO:0000256" key="2">
    <source>
        <dbReference type="ARBA" id="ARBA00009565"/>
    </source>
</evidence>
<keyword evidence="5 6" id="KW-0472">Membrane</keyword>
<evidence type="ECO:0000256" key="5">
    <source>
        <dbReference type="ARBA" id="ARBA00023136"/>
    </source>
</evidence>
<dbReference type="EMBL" id="JH431936">
    <property type="status" value="NOT_ANNOTATED_CDS"/>
    <property type="molecule type" value="Genomic_DNA"/>
</dbReference>
<keyword evidence="8" id="KW-1185">Reference proteome</keyword>
<keyword evidence="4 6" id="KW-1133">Transmembrane helix</keyword>
<dbReference type="InterPro" id="IPR007237">
    <property type="entry name" value="CD20-like"/>
</dbReference>
<evidence type="ECO:0000313" key="7">
    <source>
        <dbReference type="EnsemblMetazoa" id="SMAR009677-PA"/>
    </source>
</evidence>
<keyword evidence="3 6" id="KW-0812">Transmembrane</keyword>
<dbReference type="PANTHER" id="PTHR23320">
    <property type="entry name" value="MEMBRANE-SPANNING 4-DOMAINS SUBFAMILY A MS4A -RELATED"/>
    <property type="match status" value="1"/>
</dbReference>
<evidence type="ECO:0000313" key="8">
    <source>
        <dbReference type="Proteomes" id="UP000014500"/>
    </source>
</evidence>
<dbReference type="Proteomes" id="UP000014500">
    <property type="component" value="Unassembled WGS sequence"/>
</dbReference>
<dbReference type="EnsemblMetazoa" id="SMAR009677-RA">
    <property type="protein sequence ID" value="SMAR009677-PA"/>
    <property type="gene ID" value="SMAR009677"/>
</dbReference>
<evidence type="ECO:0008006" key="9">
    <source>
        <dbReference type="Google" id="ProtNLM"/>
    </source>
</evidence>
<dbReference type="HOGENOM" id="CLU_1470007_0_0_1"/>
<evidence type="ECO:0000256" key="6">
    <source>
        <dbReference type="SAM" id="Phobius"/>
    </source>
</evidence>
<feature type="transmembrane region" description="Helical" evidence="6">
    <location>
        <begin position="88"/>
        <end position="111"/>
    </location>
</feature>
<comment type="subcellular location">
    <subcellularLocation>
        <location evidence="1">Membrane</location>
        <topology evidence="1">Multi-pass membrane protein</topology>
    </subcellularLocation>
</comment>
<dbReference type="Pfam" id="PF04103">
    <property type="entry name" value="CD20"/>
    <property type="match status" value="1"/>
</dbReference>
<evidence type="ECO:0000256" key="1">
    <source>
        <dbReference type="ARBA" id="ARBA00004141"/>
    </source>
</evidence>
<feature type="transmembrane region" description="Helical" evidence="6">
    <location>
        <begin position="29"/>
        <end position="49"/>
    </location>
</feature>
<comment type="similarity">
    <text evidence="2">Belongs to the MS4A family.</text>
</comment>
<reference evidence="7" key="2">
    <citation type="submission" date="2015-02" db="UniProtKB">
        <authorList>
            <consortium name="EnsemblMetazoa"/>
        </authorList>
    </citation>
    <scope>IDENTIFICATION</scope>
</reference>
<organism evidence="7 8">
    <name type="scientific">Strigamia maritima</name>
    <name type="common">European centipede</name>
    <name type="synonym">Geophilus maritimus</name>
    <dbReference type="NCBI Taxonomy" id="126957"/>
    <lineage>
        <taxon>Eukaryota</taxon>
        <taxon>Metazoa</taxon>
        <taxon>Ecdysozoa</taxon>
        <taxon>Arthropoda</taxon>
        <taxon>Myriapoda</taxon>
        <taxon>Chilopoda</taxon>
        <taxon>Pleurostigmophora</taxon>
        <taxon>Geophilomorpha</taxon>
        <taxon>Linotaeniidae</taxon>
        <taxon>Strigamia</taxon>
    </lineage>
</organism>
<proteinExistence type="inferred from homology"/>